<comment type="catalytic activity">
    <reaction evidence="1">
        <text>ATP + protein L-histidine = ADP + protein N-phospho-L-histidine.</text>
        <dbReference type="EC" id="2.7.13.3"/>
    </reaction>
</comment>
<dbReference type="HOGENOM" id="CLU_000650_5_2_0"/>
<dbReference type="Pfam" id="PF02895">
    <property type="entry name" value="H-kinase_dim"/>
    <property type="match status" value="1"/>
</dbReference>
<dbReference type="PROSITE" id="PS50851">
    <property type="entry name" value="CHEW"/>
    <property type="match status" value="2"/>
</dbReference>
<dbReference type="SMART" id="SM00448">
    <property type="entry name" value="REC"/>
    <property type="match status" value="1"/>
</dbReference>
<dbReference type="GO" id="GO:0000155">
    <property type="term" value="F:phosphorelay sensor kinase activity"/>
    <property type="evidence" value="ECO:0007669"/>
    <property type="project" value="InterPro"/>
</dbReference>
<dbReference type="SUPFAM" id="SSF50341">
    <property type="entry name" value="CheW-like"/>
    <property type="match status" value="2"/>
</dbReference>
<feature type="domain" description="Response regulatory" evidence="10">
    <location>
        <begin position="765"/>
        <end position="881"/>
    </location>
</feature>
<feature type="domain" description="CheW-like" evidence="11">
    <location>
        <begin position="614"/>
        <end position="745"/>
    </location>
</feature>
<dbReference type="Pfam" id="PF02518">
    <property type="entry name" value="HATPase_c"/>
    <property type="match status" value="1"/>
</dbReference>
<dbReference type="Gene3D" id="3.30.565.10">
    <property type="entry name" value="Histidine kinase-like ATPase, C-terminal domain"/>
    <property type="match status" value="1"/>
</dbReference>
<dbReference type="Gene3D" id="1.20.120.160">
    <property type="entry name" value="HPT domain"/>
    <property type="match status" value="1"/>
</dbReference>
<sequence length="888" mass="99179">MNDGLDRVLRDFVMESQENLERLDHEFVALEQNPSNADLLADIFRIIHTIKGSAGFLSLVTLEQVSHYAEDVLSKLREGSLRLNSDITTVLLSAVDTIKSILLTIEKTGHEGEHDVDPVLKALKSIAEKIRTAPEDRTAAKATLSEKSAPFSKIAKPLKPQDASSIQEESPMSVASDISTKSASEIIERTLSSVEESRIHVDVALLDQLMNLTAELVLARNQVMQLSTKSEERNLRDIAQRMNVVVTELQETVMKTRMQPIKKVFGMFPRLVRDLSMMQGKNVQLVMEGQATELDKTLIEAIKDPLTHLVRNSIDHGVEAPNIRERLGKSPTAKIQIRAFHEAGLVHIEVADDGAGIDLQRVKAKAIQQGLVTPQQAEEMTERQLITLIFRPGFSTAEQITKISGRGVGMDVVKRNLDRIGGTIDVQTELHKGTTMKLRVPITLAIIPVLIVAAGKQRFAIPQVNLEELIMLQTDTDESHTIERIYGAEVYRLRGELLPIIRLRDVFALPQPEGATDNLLNIVVLSAGELHFGLVVDDVGDTEEIVVKPLSSHIKQLPYYDGATIMGDGGISLILNTSGLYSSVQLSSDEIKKADQQGGEQAEAISETDMREHRQTVVLFRVGNNEYYGVPLAFVVRLEEFPASQIEYSGGREVMQYRHEILPLIRLEQYFNIPAAPPQETLSLIVFAVEKQIGLVVSEIVNTIEIDTHIDTETFKQKGILGSTIVDGHSVMILDIHGLIELAYPTWYKKFFVSKITEEERSKLDVLIVEDSMFFLNIEKSYLEAAGYHVITAINGNDAQEKLAAHHVDVVITDLDMPYCNGFELTKIIKTTPEWKHLPVMALTSLSGEEDRRRGFEVGIDEYQIKLDREEVLKSLEAMLLKKQGRRR</sequence>
<evidence type="ECO:0000256" key="3">
    <source>
        <dbReference type="ARBA" id="ARBA00022553"/>
    </source>
</evidence>
<feature type="modified residue" description="4-aspartylphosphate" evidence="7">
    <location>
        <position position="814"/>
    </location>
</feature>
<dbReference type="PANTHER" id="PTHR43395:SF1">
    <property type="entry name" value="CHEMOTAXIS PROTEIN CHEA"/>
    <property type="match status" value="1"/>
</dbReference>
<dbReference type="InterPro" id="IPR036641">
    <property type="entry name" value="HPT_dom_sf"/>
</dbReference>
<dbReference type="AlphaFoldDB" id="A0A0S6VRE4"/>
<name>A0A0S6VRE4_9BACT</name>
<dbReference type="CDD" id="cd16916">
    <property type="entry name" value="HATPase_CheA-like"/>
    <property type="match status" value="1"/>
</dbReference>
<dbReference type="InterPro" id="IPR036890">
    <property type="entry name" value="HATPase_C_sf"/>
</dbReference>
<protein>
    <recommendedName>
        <fullName evidence="2">histidine kinase</fullName>
        <ecNumber evidence="2">2.7.13.3</ecNumber>
    </recommendedName>
</protein>
<dbReference type="InterPro" id="IPR004105">
    <property type="entry name" value="CheA-like_dim"/>
</dbReference>
<dbReference type="PROSITE" id="PS50894">
    <property type="entry name" value="HPT"/>
    <property type="match status" value="1"/>
</dbReference>
<evidence type="ECO:0000259" key="12">
    <source>
        <dbReference type="PROSITE" id="PS50894"/>
    </source>
</evidence>
<evidence type="ECO:0000259" key="11">
    <source>
        <dbReference type="PROSITE" id="PS50851"/>
    </source>
</evidence>
<feature type="domain" description="Histidine kinase" evidence="9">
    <location>
        <begin position="239"/>
        <end position="444"/>
    </location>
</feature>
<dbReference type="InterPro" id="IPR004358">
    <property type="entry name" value="Sig_transdc_His_kin-like_C"/>
</dbReference>
<dbReference type="EMBL" id="DF820455">
    <property type="protein sequence ID" value="GAK49898.1"/>
    <property type="molecule type" value="Genomic_DNA"/>
</dbReference>
<dbReference type="Gene3D" id="3.40.50.2300">
    <property type="match status" value="1"/>
</dbReference>
<dbReference type="CDD" id="cd17574">
    <property type="entry name" value="REC_OmpR"/>
    <property type="match status" value="1"/>
</dbReference>
<keyword evidence="5" id="KW-0418">Kinase</keyword>
<dbReference type="STRING" id="1499966.U14_01122"/>
<evidence type="ECO:0000256" key="5">
    <source>
        <dbReference type="ARBA" id="ARBA00022777"/>
    </source>
</evidence>
<dbReference type="InterPro" id="IPR005467">
    <property type="entry name" value="His_kinase_dom"/>
</dbReference>
<dbReference type="Gene3D" id="2.40.50.180">
    <property type="entry name" value="CheA-289, Domain 4"/>
    <property type="match status" value="1"/>
</dbReference>
<dbReference type="Proteomes" id="UP000030700">
    <property type="component" value="Unassembled WGS sequence"/>
</dbReference>
<dbReference type="SMART" id="SM00073">
    <property type="entry name" value="HPT"/>
    <property type="match status" value="1"/>
</dbReference>
<evidence type="ECO:0000256" key="4">
    <source>
        <dbReference type="ARBA" id="ARBA00022679"/>
    </source>
</evidence>
<dbReference type="Gene3D" id="1.10.287.560">
    <property type="entry name" value="Histidine kinase CheA-like, homodimeric domain"/>
    <property type="match status" value="1"/>
</dbReference>
<evidence type="ECO:0000259" key="9">
    <source>
        <dbReference type="PROSITE" id="PS50109"/>
    </source>
</evidence>
<dbReference type="InterPro" id="IPR003594">
    <property type="entry name" value="HATPase_dom"/>
</dbReference>
<dbReference type="InterPro" id="IPR008207">
    <property type="entry name" value="Sig_transdc_His_kin_Hpt_dom"/>
</dbReference>
<dbReference type="GO" id="GO:0006935">
    <property type="term" value="P:chemotaxis"/>
    <property type="evidence" value="ECO:0007669"/>
    <property type="project" value="InterPro"/>
</dbReference>
<dbReference type="InterPro" id="IPR036061">
    <property type="entry name" value="CheW-like_dom_sf"/>
</dbReference>
<dbReference type="PANTHER" id="PTHR43395">
    <property type="entry name" value="SENSOR HISTIDINE KINASE CHEA"/>
    <property type="match status" value="1"/>
</dbReference>
<dbReference type="GO" id="GO:0005737">
    <property type="term" value="C:cytoplasm"/>
    <property type="evidence" value="ECO:0007669"/>
    <property type="project" value="InterPro"/>
</dbReference>
<reference evidence="13" key="1">
    <citation type="journal article" date="2015" name="PeerJ">
        <title>First genomic representation of candidate bacterial phylum KSB3 points to enhanced environmental sensing as a trigger of wastewater bulking.</title>
        <authorList>
            <person name="Sekiguchi Y."/>
            <person name="Ohashi A."/>
            <person name="Parks D.H."/>
            <person name="Yamauchi T."/>
            <person name="Tyson G.W."/>
            <person name="Hugenholtz P."/>
        </authorList>
    </citation>
    <scope>NUCLEOTIDE SEQUENCE [LARGE SCALE GENOMIC DNA]</scope>
</reference>
<dbReference type="Gene3D" id="2.30.30.40">
    <property type="entry name" value="SH3 Domains"/>
    <property type="match status" value="1"/>
</dbReference>
<dbReference type="Pfam" id="PF00072">
    <property type="entry name" value="Response_reg"/>
    <property type="match status" value="1"/>
</dbReference>
<evidence type="ECO:0000313" key="14">
    <source>
        <dbReference type="Proteomes" id="UP000030700"/>
    </source>
</evidence>
<dbReference type="SUPFAM" id="SSF55874">
    <property type="entry name" value="ATPase domain of HSP90 chaperone/DNA topoisomerase II/histidine kinase"/>
    <property type="match status" value="1"/>
</dbReference>
<dbReference type="SMART" id="SM00387">
    <property type="entry name" value="HATPase_c"/>
    <property type="match status" value="1"/>
</dbReference>
<feature type="domain" description="CheW-like" evidence="11">
    <location>
        <begin position="446"/>
        <end position="586"/>
    </location>
</feature>
<dbReference type="InterPro" id="IPR037006">
    <property type="entry name" value="CheA-like_homodim_sf"/>
</dbReference>
<evidence type="ECO:0000256" key="7">
    <source>
        <dbReference type="PROSITE-ProRule" id="PRU00169"/>
    </source>
</evidence>
<evidence type="ECO:0000313" key="13">
    <source>
        <dbReference type="EMBL" id="GAK49898.1"/>
    </source>
</evidence>
<accession>A0A0S6VRE4</accession>
<evidence type="ECO:0000256" key="8">
    <source>
        <dbReference type="SAM" id="MobiDB-lite"/>
    </source>
</evidence>
<dbReference type="SUPFAM" id="SSF52172">
    <property type="entry name" value="CheY-like"/>
    <property type="match status" value="1"/>
</dbReference>
<keyword evidence="3 7" id="KW-0597">Phosphoprotein</keyword>
<dbReference type="PROSITE" id="PS50109">
    <property type="entry name" value="HIS_KIN"/>
    <property type="match status" value="1"/>
</dbReference>
<keyword evidence="4" id="KW-0808">Transferase</keyword>
<dbReference type="Pfam" id="PF01627">
    <property type="entry name" value="Hpt"/>
    <property type="match status" value="1"/>
</dbReference>
<evidence type="ECO:0000256" key="1">
    <source>
        <dbReference type="ARBA" id="ARBA00000085"/>
    </source>
</evidence>
<dbReference type="InterPro" id="IPR002545">
    <property type="entry name" value="CheW-lke_dom"/>
</dbReference>
<dbReference type="PRINTS" id="PR00344">
    <property type="entry name" value="BCTRLSENSOR"/>
</dbReference>
<dbReference type="SMART" id="SM00260">
    <property type="entry name" value="CheW"/>
    <property type="match status" value="2"/>
</dbReference>
<dbReference type="SMART" id="SM01231">
    <property type="entry name" value="H-kinase_dim"/>
    <property type="match status" value="1"/>
</dbReference>
<dbReference type="SUPFAM" id="SSF47226">
    <property type="entry name" value="Histidine-containing phosphotransfer domain, HPT domain"/>
    <property type="match status" value="1"/>
</dbReference>
<feature type="region of interest" description="Disordered" evidence="8">
    <location>
        <begin position="158"/>
        <end position="177"/>
    </location>
</feature>
<evidence type="ECO:0000259" key="10">
    <source>
        <dbReference type="PROSITE" id="PS50110"/>
    </source>
</evidence>
<evidence type="ECO:0000256" key="2">
    <source>
        <dbReference type="ARBA" id="ARBA00012438"/>
    </source>
</evidence>
<proteinExistence type="predicted"/>
<dbReference type="EC" id="2.7.13.3" evidence="2"/>
<dbReference type="InterPro" id="IPR001789">
    <property type="entry name" value="Sig_transdc_resp-reg_receiver"/>
</dbReference>
<dbReference type="CDD" id="cd00088">
    <property type="entry name" value="HPT"/>
    <property type="match status" value="1"/>
</dbReference>
<dbReference type="Pfam" id="PF01584">
    <property type="entry name" value="CheW"/>
    <property type="match status" value="2"/>
</dbReference>
<dbReference type="InterPro" id="IPR051315">
    <property type="entry name" value="Bact_Chemotaxis_CheA"/>
</dbReference>
<dbReference type="PROSITE" id="PS50110">
    <property type="entry name" value="RESPONSE_REGULATORY"/>
    <property type="match status" value="1"/>
</dbReference>
<dbReference type="InterPro" id="IPR036097">
    <property type="entry name" value="HisK_dim/P_sf"/>
</dbReference>
<dbReference type="FunFam" id="3.30.565.10:FF:000016">
    <property type="entry name" value="Chemotaxis protein CheA, putative"/>
    <property type="match status" value="1"/>
</dbReference>
<dbReference type="SUPFAM" id="SSF47384">
    <property type="entry name" value="Homodimeric domain of signal transducing histidine kinase"/>
    <property type="match status" value="1"/>
</dbReference>
<organism evidence="13">
    <name type="scientific">Candidatus Moduliflexus flocculans</name>
    <dbReference type="NCBI Taxonomy" id="1499966"/>
    <lineage>
        <taxon>Bacteria</taxon>
        <taxon>Candidatus Moduliflexota</taxon>
        <taxon>Candidatus Moduliflexia</taxon>
        <taxon>Candidatus Moduliflexales</taxon>
        <taxon>Candidatus Moduliflexaceae</taxon>
    </lineage>
</organism>
<feature type="domain" description="HPt" evidence="12">
    <location>
        <begin position="1"/>
        <end position="105"/>
    </location>
</feature>
<dbReference type="InterPro" id="IPR011006">
    <property type="entry name" value="CheY-like_superfamily"/>
</dbReference>
<keyword evidence="14" id="KW-1185">Reference proteome</keyword>
<feature type="modified residue" description="Phosphohistidine" evidence="6">
    <location>
        <position position="48"/>
    </location>
</feature>
<evidence type="ECO:0000256" key="6">
    <source>
        <dbReference type="PROSITE-ProRule" id="PRU00110"/>
    </source>
</evidence>
<gene>
    <name evidence="13" type="ORF">U14_01122</name>
</gene>